<sequence>MSRITPLTDGQDLSILVLEDVVSDGYGLIRTEASPATQVAVAHDGTLRGTEQAKAYVALLARAPAMRRLLDQALIFEADAFDADEPVSGADLVEWFAFWRLEVRTALSRPALAAS</sequence>
<dbReference type="EMBL" id="UGVN01000003">
    <property type="protein sequence ID" value="SUE95635.1"/>
    <property type="molecule type" value="Genomic_DNA"/>
</dbReference>
<proteinExistence type="predicted"/>
<accession>A0A379PP95</accession>
<gene>
    <name evidence="1" type="ORF">NCTC13291_04523</name>
</gene>
<reference evidence="1 2" key="1">
    <citation type="submission" date="2018-06" db="EMBL/GenBank/DDBJ databases">
        <authorList>
            <consortium name="Pathogen Informatics"/>
            <person name="Doyle S."/>
        </authorList>
    </citation>
    <scope>NUCLEOTIDE SEQUENCE [LARGE SCALE GENOMIC DNA]</scope>
    <source>
        <strain evidence="1 2">NCTC13291</strain>
    </source>
</reference>
<protein>
    <submittedName>
        <fullName evidence="1">Uncharacterized protein</fullName>
    </submittedName>
</protein>
<organism evidence="1 2">
    <name type="scientific">Roseomonas mucosa</name>
    <dbReference type="NCBI Taxonomy" id="207340"/>
    <lineage>
        <taxon>Bacteria</taxon>
        <taxon>Pseudomonadati</taxon>
        <taxon>Pseudomonadota</taxon>
        <taxon>Alphaproteobacteria</taxon>
        <taxon>Acetobacterales</taxon>
        <taxon>Roseomonadaceae</taxon>
        <taxon>Roseomonas</taxon>
    </lineage>
</organism>
<evidence type="ECO:0000313" key="1">
    <source>
        <dbReference type="EMBL" id="SUE95635.1"/>
    </source>
</evidence>
<name>A0A379PP95_9PROT</name>
<dbReference type="Proteomes" id="UP000254919">
    <property type="component" value="Unassembled WGS sequence"/>
</dbReference>
<evidence type="ECO:0000313" key="2">
    <source>
        <dbReference type="Proteomes" id="UP000254919"/>
    </source>
</evidence>
<dbReference type="AlphaFoldDB" id="A0A379PP95"/>
<dbReference type="RefSeq" id="WP_027297457.1">
    <property type="nucleotide sequence ID" value="NZ_CBCSHT010000076.1"/>
</dbReference>